<proteinExistence type="predicted"/>
<dbReference type="Proteomes" id="UP000663880">
    <property type="component" value="Unassembled WGS sequence"/>
</dbReference>
<dbReference type="EMBL" id="CAJOBZ010000009">
    <property type="protein sequence ID" value="CAF4825021.1"/>
    <property type="molecule type" value="Genomic_DNA"/>
</dbReference>
<comment type="caution">
    <text evidence="1">The sequence shown here is derived from an EMBL/GenBank/DDBJ whole genome shotgun (WGS) entry which is preliminary data.</text>
</comment>
<gene>
    <name evidence="1" type="ORF">PMACD_LOCUS4841</name>
</gene>
<accession>A0A821QQH0</accession>
<name>A0A821QQH0_9NEOP</name>
<reference evidence="1" key="1">
    <citation type="submission" date="2021-02" db="EMBL/GenBank/DDBJ databases">
        <authorList>
            <person name="Steward A R."/>
        </authorList>
    </citation>
    <scope>NUCLEOTIDE SEQUENCE</scope>
</reference>
<organism evidence="1 2">
    <name type="scientific">Pieris macdunnoughi</name>
    <dbReference type="NCBI Taxonomy" id="345717"/>
    <lineage>
        <taxon>Eukaryota</taxon>
        <taxon>Metazoa</taxon>
        <taxon>Ecdysozoa</taxon>
        <taxon>Arthropoda</taxon>
        <taxon>Hexapoda</taxon>
        <taxon>Insecta</taxon>
        <taxon>Pterygota</taxon>
        <taxon>Neoptera</taxon>
        <taxon>Endopterygota</taxon>
        <taxon>Lepidoptera</taxon>
        <taxon>Glossata</taxon>
        <taxon>Ditrysia</taxon>
        <taxon>Papilionoidea</taxon>
        <taxon>Pieridae</taxon>
        <taxon>Pierinae</taxon>
        <taxon>Pieris</taxon>
    </lineage>
</organism>
<protein>
    <submittedName>
        <fullName evidence="1">Uncharacterized protein</fullName>
    </submittedName>
</protein>
<keyword evidence="2" id="KW-1185">Reference proteome</keyword>
<dbReference type="AlphaFoldDB" id="A0A821QQH0"/>
<evidence type="ECO:0000313" key="2">
    <source>
        <dbReference type="Proteomes" id="UP000663880"/>
    </source>
</evidence>
<sequence length="67" mass="7118">MAYVKTRLTAVGIRRRLDHEQGGDVRHGSGTGAGLPGARAAGGHLARLRPLPLLPLTDANFPLFMCI</sequence>
<evidence type="ECO:0000313" key="1">
    <source>
        <dbReference type="EMBL" id="CAF4825021.1"/>
    </source>
</evidence>